<evidence type="ECO:0000313" key="2">
    <source>
        <dbReference type="Proteomes" id="UP001519342"/>
    </source>
</evidence>
<dbReference type="EMBL" id="JAGGKS010000010">
    <property type="protein sequence ID" value="MBP1927170.1"/>
    <property type="molecule type" value="Genomic_DNA"/>
</dbReference>
<protein>
    <submittedName>
        <fullName evidence="1">Uncharacterized protein</fullName>
    </submittedName>
</protein>
<evidence type="ECO:0000313" key="1">
    <source>
        <dbReference type="EMBL" id="MBP1927170.1"/>
    </source>
</evidence>
<keyword evidence="2" id="KW-1185">Reference proteome</keyword>
<sequence length="146" mass="17091">MTNREVIEFYKNKAIHYELSDEFVKKYQQSGGGYIKYANGLGIKVDKSLAEPNQQWHLLKSYYGQKIEQKKLDLDAEANCWDFNWRKGGFICPELLLWMAEAAGCNITEAKREAEKLCDNNKRSEAHKKIKELITWEMIKNKIKNP</sequence>
<name>A0ABS4GHL2_9FIRM</name>
<accession>A0ABS4GHL2</accession>
<comment type="caution">
    <text evidence="1">The sequence shown here is derived from an EMBL/GenBank/DDBJ whole genome shotgun (WGS) entry which is preliminary data.</text>
</comment>
<gene>
    <name evidence="1" type="ORF">J2Z76_003043</name>
</gene>
<organism evidence="1 2">
    <name type="scientific">Sedimentibacter acidaminivorans</name>
    <dbReference type="NCBI Taxonomy" id="913099"/>
    <lineage>
        <taxon>Bacteria</taxon>
        <taxon>Bacillati</taxon>
        <taxon>Bacillota</taxon>
        <taxon>Tissierellia</taxon>
        <taxon>Sedimentibacter</taxon>
    </lineage>
</organism>
<reference evidence="1 2" key="1">
    <citation type="submission" date="2021-03" db="EMBL/GenBank/DDBJ databases">
        <title>Genomic Encyclopedia of Type Strains, Phase IV (KMG-IV): sequencing the most valuable type-strain genomes for metagenomic binning, comparative biology and taxonomic classification.</title>
        <authorList>
            <person name="Goeker M."/>
        </authorList>
    </citation>
    <scope>NUCLEOTIDE SEQUENCE [LARGE SCALE GENOMIC DNA]</scope>
    <source>
        <strain evidence="1 2">DSM 24004</strain>
    </source>
</reference>
<dbReference type="Proteomes" id="UP001519342">
    <property type="component" value="Unassembled WGS sequence"/>
</dbReference>
<dbReference type="RefSeq" id="WP_209512883.1">
    <property type="nucleotide sequence ID" value="NZ_JAGGKS010000010.1"/>
</dbReference>
<proteinExistence type="predicted"/>